<proteinExistence type="predicted"/>
<evidence type="ECO:0000313" key="3">
    <source>
        <dbReference type="Proteomes" id="UP001172155"/>
    </source>
</evidence>
<comment type="caution">
    <text evidence="2">The sequence shown here is derived from an EMBL/GenBank/DDBJ whole genome shotgun (WGS) entry which is preliminary data.</text>
</comment>
<organism evidence="2 3">
    <name type="scientific">Schizothecium vesticola</name>
    <dbReference type="NCBI Taxonomy" id="314040"/>
    <lineage>
        <taxon>Eukaryota</taxon>
        <taxon>Fungi</taxon>
        <taxon>Dikarya</taxon>
        <taxon>Ascomycota</taxon>
        <taxon>Pezizomycotina</taxon>
        <taxon>Sordariomycetes</taxon>
        <taxon>Sordariomycetidae</taxon>
        <taxon>Sordariales</taxon>
        <taxon>Schizotheciaceae</taxon>
        <taxon>Schizothecium</taxon>
    </lineage>
</organism>
<feature type="compositionally biased region" description="Polar residues" evidence="1">
    <location>
        <begin position="1"/>
        <end position="22"/>
    </location>
</feature>
<feature type="region of interest" description="Disordered" evidence="1">
    <location>
        <begin position="1"/>
        <end position="85"/>
    </location>
</feature>
<evidence type="ECO:0000256" key="1">
    <source>
        <dbReference type="SAM" id="MobiDB-lite"/>
    </source>
</evidence>
<gene>
    <name evidence="2" type="ORF">B0T18DRAFT_420727</name>
</gene>
<name>A0AA40BP65_9PEZI</name>
<accession>A0AA40BP65</accession>
<dbReference type="AlphaFoldDB" id="A0AA40BP65"/>
<dbReference type="EMBL" id="JAUKUD010000007">
    <property type="protein sequence ID" value="KAK0737850.1"/>
    <property type="molecule type" value="Genomic_DNA"/>
</dbReference>
<evidence type="ECO:0000313" key="2">
    <source>
        <dbReference type="EMBL" id="KAK0737850.1"/>
    </source>
</evidence>
<dbReference type="Proteomes" id="UP001172155">
    <property type="component" value="Unassembled WGS sequence"/>
</dbReference>
<sequence length="108" mass="12189">MGPSSSLHNTADHPSSCSTPPKQLTRMHRQDESPLKWNLSASRRPQAITSRPSKRRHLSPCFTSRHDIHGRGSRKATIHRPNPSSAIYTARRSWFQTLRATTTADDDC</sequence>
<reference evidence="2" key="1">
    <citation type="submission" date="2023-06" db="EMBL/GenBank/DDBJ databases">
        <title>Genome-scale phylogeny and comparative genomics of the fungal order Sordariales.</title>
        <authorList>
            <consortium name="Lawrence Berkeley National Laboratory"/>
            <person name="Hensen N."/>
            <person name="Bonometti L."/>
            <person name="Westerberg I."/>
            <person name="Brannstrom I.O."/>
            <person name="Guillou S."/>
            <person name="Cros-Aarteil S."/>
            <person name="Calhoun S."/>
            <person name="Haridas S."/>
            <person name="Kuo A."/>
            <person name="Mondo S."/>
            <person name="Pangilinan J."/>
            <person name="Riley R."/>
            <person name="LaButti K."/>
            <person name="Andreopoulos B."/>
            <person name="Lipzen A."/>
            <person name="Chen C."/>
            <person name="Yanf M."/>
            <person name="Daum C."/>
            <person name="Ng V."/>
            <person name="Clum A."/>
            <person name="Steindorff A."/>
            <person name="Ohm R."/>
            <person name="Martin F."/>
            <person name="Silar P."/>
            <person name="Natvig D."/>
            <person name="Lalanne C."/>
            <person name="Gautier V."/>
            <person name="Ament-velasquez S.L."/>
            <person name="Kruys A."/>
            <person name="Hutchinson M.I."/>
            <person name="Powell A.J."/>
            <person name="Barry K."/>
            <person name="Miller A.N."/>
            <person name="Grigoriev I.V."/>
            <person name="Debuchy R."/>
            <person name="Gladieux P."/>
            <person name="Thoren M.H."/>
            <person name="Johannesson H."/>
        </authorList>
    </citation>
    <scope>NUCLEOTIDE SEQUENCE</scope>
    <source>
        <strain evidence="2">SMH3187-1</strain>
    </source>
</reference>
<feature type="compositionally biased region" description="Polar residues" evidence="1">
    <location>
        <begin position="39"/>
        <end position="51"/>
    </location>
</feature>
<protein>
    <submittedName>
        <fullName evidence="2">Uncharacterized protein</fullName>
    </submittedName>
</protein>
<keyword evidence="3" id="KW-1185">Reference proteome</keyword>